<proteinExistence type="predicted"/>
<keyword evidence="4" id="KW-1185">Reference proteome</keyword>
<evidence type="ECO:0000313" key="3">
    <source>
        <dbReference type="EMBL" id="KAI6653885.1"/>
    </source>
</evidence>
<evidence type="ECO:0000313" key="4">
    <source>
        <dbReference type="Proteomes" id="UP001165289"/>
    </source>
</evidence>
<organism evidence="3 4">
    <name type="scientific">Oopsacas minuta</name>
    <dbReference type="NCBI Taxonomy" id="111878"/>
    <lineage>
        <taxon>Eukaryota</taxon>
        <taxon>Metazoa</taxon>
        <taxon>Porifera</taxon>
        <taxon>Hexactinellida</taxon>
        <taxon>Hexasterophora</taxon>
        <taxon>Lyssacinosida</taxon>
        <taxon>Leucopsacidae</taxon>
        <taxon>Oopsacas</taxon>
    </lineage>
</organism>
<feature type="domain" description="DDE-1" evidence="2">
    <location>
        <begin position="1"/>
        <end position="52"/>
    </location>
</feature>
<dbReference type="GO" id="GO:0003676">
    <property type="term" value="F:nucleic acid binding"/>
    <property type="evidence" value="ECO:0007669"/>
    <property type="project" value="InterPro"/>
</dbReference>
<evidence type="ECO:0000256" key="1">
    <source>
        <dbReference type="SAM" id="MobiDB-lite"/>
    </source>
</evidence>
<dbReference type="Proteomes" id="UP001165289">
    <property type="component" value="Unassembled WGS sequence"/>
</dbReference>
<feature type="region of interest" description="Disordered" evidence="1">
    <location>
        <begin position="114"/>
        <end position="139"/>
    </location>
</feature>
<dbReference type="EMBL" id="JAKMXF010000244">
    <property type="protein sequence ID" value="KAI6653885.1"/>
    <property type="molecule type" value="Genomic_DNA"/>
</dbReference>
<dbReference type="InterPro" id="IPR004875">
    <property type="entry name" value="DDE_SF_endonuclease_dom"/>
</dbReference>
<dbReference type="Pfam" id="PF03184">
    <property type="entry name" value="DDE_1"/>
    <property type="match status" value="1"/>
</dbReference>
<name>A0AAV7JZH3_9METZ</name>
<sequence>MKPTLIDKSEKPKALKDADMKRIPVHYRAQKSSWMTSQLFTDFLQWLTQKWGRRSKTGKFCCLWIMPGPVANIGMPEVTLEELELQDIEAADAGIVFASAKTITQLVKEAMATVGKGREEDSQKSDFEDEGPTPVPSSAAAAQAIETLLLYATG</sequence>
<protein>
    <recommendedName>
        <fullName evidence="2">DDE-1 domain-containing protein</fullName>
    </recommendedName>
</protein>
<evidence type="ECO:0000259" key="2">
    <source>
        <dbReference type="Pfam" id="PF03184"/>
    </source>
</evidence>
<reference evidence="3 4" key="1">
    <citation type="journal article" date="2023" name="BMC Biol.">
        <title>The compact genome of the sponge Oopsacas minuta (Hexactinellida) is lacking key metazoan core genes.</title>
        <authorList>
            <person name="Santini S."/>
            <person name="Schenkelaars Q."/>
            <person name="Jourda C."/>
            <person name="Duchesne M."/>
            <person name="Belahbib H."/>
            <person name="Rocher C."/>
            <person name="Selva M."/>
            <person name="Riesgo A."/>
            <person name="Vervoort M."/>
            <person name="Leys S.P."/>
            <person name="Kodjabachian L."/>
            <person name="Le Bivic A."/>
            <person name="Borchiellini C."/>
            <person name="Claverie J.M."/>
            <person name="Renard E."/>
        </authorList>
    </citation>
    <scope>NUCLEOTIDE SEQUENCE [LARGE SCALE GENOMIC DNA]</scope>
    <source>
        <strain evidence="3">SPO-2</strain>
    </source>
</reference>
<dbReference type="AlphaFoldDB" id="A0AAV7JZH3"/>
<comment type="caution">
    <text evidence="3">The sequence shown here is derived from an EMBL/GenBank/DDBJ whole genome shotgun (WGS) entry which is preliminary data.</text>
</comment>
<accession>A0AAV7JZH3</accession>
<feature type="compositionally biased region" description="Basic and acidic residues" evidence="1">
    <location>
        <begin position="116"/>
        <end position="126"/>
    </location>
</feature>
<gene>
    <name evidence="3" type="ORF">LOD99_3061</name>
</gene>